<dbReference type="OrthoDB" id="4978553at2759"/>
<evidence type="ECO:0000313" key="3">
    <source>
        <dbReference type="Proteomes" id="UP000293360"/>
    </source>
</evidence>
<sequence length="126" mass="14297">MLRFQALLTFSIGAITAANPAEAQPLAERQANDCLVNRALGDLWIERGMTRRQVLFSAEGTPPEKYCDYWTLGASNINNVQCYEHGEKGWVVEISHGRGLAGDYQFTDRFEKSLTWWRQDTHCKTG</sequence>
<name>A0A4Q4STC2_9PEZI</name>
<comment type="caution">
    <text evidence="2">The sequence shown here is derived from an EMBL/GenBank/DDBJ whole genome shotgun (WGS) entry which is preliminary data.</text>
</comment>
<feature type="signal peptide" evidence="1">
    <location>
        <begin position="1"/>
        <end position="23"/>
    </location>
</feature>
<evidence type="ECO:0000313" key="2">
    <source>
        <dbReference type="EMBL" id="RYO73630.1"/>
    </source>
</evidence>
<gene>
    <name evidence="2" type="ORF">DL764_010526</name>
</gene>
<organism evidence="2 3">
    <name type="scientific">Monosporascus ibericus</name>
    <dbReference type="NCBI Taxonomy" id="155417"/>
    <lineage>
        <taxon>Eukaryota</taxon>
        <taxon>Fungi</taxon>
        <taxon>Dikarya</taxon>
        <taxon>Ascomycota</taxon>
        <taxon>Pezizomycotina</taxon>
        <taxon>Sordariomycetes</taxon>
        <taxon>Xylariomycetidae</taxon>
        <taxon>Xylariales</taxon>
        <taxon>Xylariales incertae sedis</taxon>
        <taxon>Monosporascus</taxon>
    </lineage>
</organism>
<dbReference type="Proteomes" id="UP000293360">
    <property type="component" value="Unassembled WGS sequence"/>
</dbReference>
<feature type="chain" id="PRO_5020306792" evidence="1">
    <location>
        <begin position="24"/>
        <end position="126"/>
    </location>
</feature>
<keyword evidence="1" id="KW-0732">Signal</keyword>
<reference evidence="2 3" key="1">
    <citation type="submission" date="2018-06" db="EMBL/GenBank/DDBJ databases">
        <title>Complete Genomes of Monosporascus.</title>
        <authorList>
            <person name="Robinson A.J."/>
            <person name="Natvig D.O."/>
        </authorList>
    </citation>
    <scope>NUCLEOTIDE SEQUENCE [LARGE SCALE GENOMIC DNA]</scope>
    <source>
        <strain evidence="2 3">CBS 110550</strain>
    </source>
</reference>
<proteinExistence type="predicted"/>
<protein>
    <submittedName>
        <fullName evidence="2">Uncharacterized protein</fullName>
    </submittedName>
</protein>
<keyword evidence="3" id="KW-1185">Reference proteome</keyword>
<dbReference type="AlphaFoldDB" id="A0A4Q4STC2"/>
<dbReference type="EMBL" id="QJNU01001611">
    <property type="protein sequence ID" value="RYO73630.1"/>
    <property type="molecule type" value="Genomic_DNA"/>
</dbReference>
<accession>A0A4Q4STC2</accession>
<evidence type="ECO:0000256" key="1">
    <source>
        <dbReference type="SAM" id="SignalP"/>
    </source>
</evidence>